<keyword evidence="1" id="KW-1133">Transmembrane helix</keyword>
<reference evidence="2 3" key="1">
    <citation type="submission" date="2020-12" db="EMBL/GenBank/DDBJ databases">
        <title>Geomonas sp. Red259, isolated from paddy soil.</title>
        <authorList>
            <person name="Xu Z."/>
            <person name="Zhang Z."/>
            <person name="Masuda Y."/>
            <person name="Itoh H."/>
            <person name="Senoo K."/>
        </authorList>
    </citation>
    <scope>NUCLEOTIDE SEQUENCE [LARGE SCALE GENOMIC DNA]</scope>
    <source>
        <strain evidence="2 3">Red259</strain>
    </source>
</reference>
<sequence>MERGWKKTLLWVGAVVVVALVVVKIIDVQRRPKQVASILNIPSLPTSVRVVDCKDEPIPTDVVVGCSIEMDPRDLPNLLRGYKFTETAVNETSHTAILTKVGPEFPVTSEFVVEPKEFKNGGHVKVCTDRERKRAVIDLYIE</sequence>
<accession>A0ABS0YVU9</accession>
<evidence type="ECO:0000256" key="1">
    <source>
        <dbReference type="SAM" id="Phobius"/>
    </source>
</evidence>
<protein>
    <submittedName>
        <fullName evidence="2">Uncharacterized protein</fullName>
    </submittedName>
</protein>
<keyword evidence="1" id="KW-0472">Membrane</keyword>
<dbReference type="RefSeq" id="WP_199396556.1">
    <property type="nucleotide sequence ID" value="NZ_JAEMHK010000016.1"/>
</dbReference>
<evidence type="ECO:0000313" key="3">
    <source>
        <dbReference type="Proteomes" id="UP000641025"/>
    </source>
</evidence>
<keyword evidence="1" id="KW-0812">Transmembrane</keyword>
<comment type="caution">
    <text evidence="2">The sequence shown here is derived from an EMBL/GenBank/DDBJ whole genome shotgun (WGS) entry which is preliminary data.</text>
</comment>
<dbReference type="EMBL" id="JAEMHK010000016">
    <property type="protein sequence ID" value="MBJ6802076.1"/>
    <property type="molecule type" value="Genomic_DNA"/>
</dbReference>
<feature type="transmembrane region" description="Helical" evidence="1">
    <location>
        <begin position="9"/>
        <end position="26"/>
    </location>
</feature>
<proteinExistence type="predicted"/>
<keyword evidence="3" id="KW-1185">Reference proteome</keyword>
<dbReference type="Proteomes" id="UP000641025">
    <property type="component" value="Unassembled WGS sequence"/>
</dbReference>
<organism evidence="2 3">
    <name type="scientific">Geomonas propionica</name>
    <dbReference type="NCBI Taxonomy" id="2798582"/>
    <lineage>
        <taxon>Bacteria</taxon>
        <taxon>Pseudomonadati</taxon>
        <taxon>Thermodesulfobacteriota</taxon>
        <taxon>Desulfuromonadia</taxon>
        <taxon>Geobacterales</taxon>
        <taxon>Geobacteraceae</taxon>
        <taxon>Geomonas</taxon>
    </lineage>
</organism>
<gene>
    <name evidence="2" type="ORF">JFN90_18265</name>
</gene>
<name>A0ABS0YVU9_9BACT</name>
<evidence type="ECO:0000313" key="2">
    <source>
        <dbReference type="EMBL" id="MBJ6802076.1"/>
    </source>
</evidence>